<dbReference type="EMBL" id="VSSQ01000187">
    <property type="protein sequence ID" value="MPL84250.1"/>
    <property type="molecule type" value="Genomic_DNA"/>
</dbReference>
<dbReference type="AlphaFoldDB" id="A0A644UYX4"/>
<sequence length="151" mass="17177">MRSIKIHLLLILLTGFTGILSMHAQNDLEIKKVFDRYGNKKGVVMVELTGEMLDGYDFSLFKSLMIRENPEAADYIRKSLAKDETGAKKVKQVVANGKPTSIYLQLPPKGKYHRLILFNEATKPDHVVTLIYIESKDDSEDVLKLILKKNK</sequence>
<proteinExistence type="predicted"/>
<protein>
    <recommendedName>
        <fullName evidence="2">DUF4252 domain-containing protein</fullName>
    </recommendedName>
</protein>
<gene>
    <name evidence="1" type="ORF">SDC9_30214</name>
</gene>
<accession>A0A644UYX4</accession>
<evidence type="ECO:0000313" key="1">
    <source>
        <dbReference type="EMBL" id="MPL84250.1"/>
    </source>
</evidence>
<dbReference type="InterPro" id="IPR046090">
    <property type="entry name" value="DUF6108"/>
</dbReference>
<organism evidence="1">
    <name type="scientific">bioreactor metagenome</name>
    <dbReference type="NCBI Taxonomy" id="1076179"/>
    <lineage>
        <taxon>unclassified sequences</taxon>
        <taxon>metagenomes</taxon>
        <taxon>ecological metagenomes</taxon>
    </lineage>
</organism>
<name>A0A644UYX4_9ZZZZ</name>
<dbReference type="Pfam" id="PF19603">
    <property type="entry name" value="DUF6108"/>
    <property type="match status" value="1"/>
</dbReference>
<evidence type="ECO:0008006" key="2">
    <source>
        <dbReference type="Google" id="ProtNLM"/>
    </source>
</evidence>
<comment type="caution">
    <text evidence="1">The sequence shown here is derived from an EMBL/GenBank/DDBJ whole genome shotgun (WGS) entry which is preliminary data.</text>
</comment>
<reference evidence="1" key="1">
    <citation type="submission" date="2019-08" db="EMBL/GenBank/DDBJ databases">
        <authorList>
            <person name="Kucharzyk K."/>
            <person name="Murdoch R.W."/>
            <person name="Higgins S."/>
            <person name="Loffler F."/>
        </authorList>
    </citation>
    <scope>NUCLEOTIDE SEQUENCE</scope>
</reference>